<dbReference type="Gene3D" id="2.60.40.1880">
    <property type="entry name" value="Invasion associated locus B (IalB) protein"/>
    <property type="match status" value="1"/>
</dbReference>
<dbReference type="HOGENOM" id="CLU_100562_1_1_5"/>
<name>Q1V146_PELU1</name>
<organism evidence="1 2">
    <name type="scientific">Pelagibacter ubique (strain HTCC1002)</name>
    <dbReference type="NCBI Taxonomy" id="314261"/>
    <lineage>
        <taxon>Bacteria</taxon>
        <taxon>Pseudomonadati</taxon>
        <taxon>Pseudomonadota</taxon>
        <taxon>Alphaproteobacteria</taxon>
        <taxon>Candidatus Pelagibacterales</taxon>
        <taxon>Candidatus Pelagibacteraceae</taxon>
        <taxon>Candidatus Pelagibacter</taxon>
    </lineage>
</organism>
<dbReference type="EMBL" id="AAPV01000001">
    <property type="protein sequence ID" value="EAS85032.1"/>
    <property type="molecule type" value="Genomic_DNA"/>
</dbReference>
<evidence type="ECO:0000313" key="2">
    <source>
        <dbReference type="Proteomes" id="UP000005306"/>
    </source>
</evidence>
<dbReference type="Proteomes" id="UP000005306">
    <property type="component" value="Unassembled WGS sequence"/>
</dbReference>
<evidence type="ECO:0008006" key="3">
    <source>
        <dbReference type="Google" id="ProtNLM"/>
    </source>
</evidence>
<accession>Q1V146</accession>
<gene>
    <name evidence="1" type="ORF">PU1002_04906</name>
</gene>
<dbReference type="InterPro" id="IPR010642">
    <property type="entry name" value="Invasion_prot_B"/>
</dbReference>
<protein>
    <recommendedName>
        <fullName evidence="3">Invasion associated locus B (IalB) protein</fullName>
    </recommendedName>
</protein>
<dbReference type="InterPro" id="IPR038696">
    <property type="entry name" value="IalB_sf"/>
</dbReference>
<proteinExistence type="predicted"/>
<reference evidence="1 2" key="1">
    <citation type="submission" date="2006-04" db="EMBL/GenBank/DDBJ databases">
        <authorList>
            <person name="Giovannoni S.J."/>
            <person name="Cho J.-C."/>
            <person name="Ferriera S."/>
            <person name="Johnson J."/>
            <person name="Kravitz S."/>
            <person name="Halpern A."/>
            <person name="Remington K."/>
            <person name="Beeson K."/>
            <person name="Tran B."/>
            <person name="Rogers Y.-H."/>
            <person name="Friedman R."/>
            <person name="Venter J.C."/>
        </authorList>
    </citation>
    <scope>NUCLEOTIDE SEQUENCE [LARGE SCALE GENOMIC DNA]</scope>
    <source>
        <strain evidence="1 2">HTCC1002</strain>
    </source>
</reference>
<dbReference type="AlphaFoldDB" id="Q1V146"/>
<comment type="caution">
    <text evidence="1">The sequence shown here is derived from an EMBL/GenBank/DDBJ whole genome shotgun (WGS) entry which is preliminary data.</text>
</comment>
<sequence length="168" mass="18930">MSIIKNFIIIIFVTTFISQVNAEEVKKMGTHKDWETYVVNSDSGKVCFAQSKPILQSPKKESREARLFISFRPGEKITNEISVTGGYEFNNKNSVIAKSGKNKYKFDILQEGFAWMTSTKLEIKMIKTMKRGSRIMVTGNTQNGSSTIDHYSLLGFTKAYNATKANCS</sequence>
<dbReference type="Pfam" id="PF06776">
    <property type="entry name" value="IalB"/>
    <property type="match status" value="1"/>
</dbReference>
<evidence type="ECO:0000313" key="1">
    <source>
        <dbReference type="EMBL" id="EAS85032.1"/>
    </source>
</evidence>
<dbReference type="RefSeq" id="WP_006997619.1">
    <property type="nucleotide sequence ID" value="NZ_CH724130.1"/>
</dbReference>